<organism evidence="1">
    <name type="scientific">Lepeophtheirus salmonis</name>
    <name type="common">Salmon louse</name>
    <name type="synonym">Caligus salmonis</name>
    <dbReference type="NCBI Taxonomy" id="72036"/>
    <lineage>
        <taxon>Eukaryota</taxon>
        <taxon>Metazoa</taxon>
        <taxon>Ecdysozoa</taxon>
        <taxon>Arthropoda</taxon>
        <taxon>Crustacea</taxon>
        <taxon>Multicrustacea</taxon>
        <taxon>Hexanauplia</taxon>
        <taxon>Copepoda</taxon>
        <taxon>Siphonostomatoida</taxon>
        <taxon>Caligidae</taxon>
        <taxon>Lepeophtheirus</taxon>
    </lineage>
</organism>
<sequence length="14" mass="1673">MIIKLDIGIYYEDS</sequence>
<name>A0A0K2VFC7_LEPSM</name>
<reference evidence="1" key="1">
    <citation type="submission" date="2014-05" db="EMBL/GenBank/DDBJ databases">
        <authorList>
            <person name="Chronopoulou M."/>
        </authorList>
    </citation>
    <scope>NUCLEOTIDE SEQUENCE</scope>
    <source>
        <tissue evidence="1">Whole organism</tissue>
    </source>
</reference>
<proteinExistence type="predicted"/>
<dbReference type="EMBL" id="HACA01031491">
    <property type="protein sequence ID" value="CDW48852.1"/>
    <property type="molecule type" value="Transcribed_RNA"/>
</dbReference>
<evidence type="ECO:0000313" key="1">
    <source>
        <dbReference type="EMBL" id="CDW48852.1"/>
    </source>
</evidence>
<accession>A0A0K2VFC7</accession>
<protein>
    <submittedName>
        <fullName evidence="1">Uncharacterized protein</fullName>
    </submittedName>
</protein>